<reference evidence="3 4" key="1">
    <citation type="submission" date="2018-09" db="EMBL/GenBank/DDBJ databases">
        <title>Paenibacillus aracenensis nov. sp. isolated from a cave in southern Spain.</title>
        <authorList>
            <person name="Jurado V."/>
            <person name="Gutierrez-Patricio S."/>
            <person name="Gonzalez-Pimentel J.L."/>
            <person name="Miller A.Z."/>
            <person name="Laiz L."/>
            <person name="Saiz-Jimenez C."/>
        </authorList>
    </citation>
    <scope>NUCLEOTIDE SEQUENCE [LARGE SCALE GENOMIC DNA]</scope>
    <source>
        <strain evidence="3 4">JCM 19203</strain>
    </source>
</reference>
<evidence type="ECO:0000256" key="1">
    <source>
        <dbReference type="ARBA" id="ARBA00022801"/>
    </source>
</evidence>
<dbReference type="OrthoDB" id="1524661at2"/>
<comment type="similarity">
    <text evidence="2">Belongs to the 2H phosphoesterase superfamily. YjcG family.</text>
</comment>
<protein>
    <recommendedName>
        <fullName evidence="2">Putative phosphoesterase D3P09_03620</fullName>
        <ecNumber evidence="2">3.1.-.-</ecNumber>
    </recommendedName>
</protein>
<dbReference type="AlphaFoldDB" id="A0A3A6PH09"/>
<dbReference type="InterPro" id="IPR009097">
    <property type="entry name" value="Cyclic_Pdiesterase"/>
</dbReference>
<comment type="caution">
    <text evidence="3">The sequence shown here is derived from an EMBL/GenBank/DDBJ whole genome shotgun (WGS) entry which is preliminary data.</text>
</comment>
<keyword evidence="4" id="KW-1185">Reference proteome</keyword>
<dbReference type="SUPFAM" id="SSF55144">
    <property type="entry name" value="LigT-like"/>
    <property type="match status" value="1"/>
</dbReference>
<feature type="active site" description="Proton donor" evidence="2">
    <location>
        <position position="34"/>
    </location>
</feature>
<sequence>MQFGIAIFPEKEVQDAANSWRVRHDPHYCHIPPHMTLREAEDWSDEQLQQAIQQIEAVAGQTAPFQVTFNRVSTFFPVSPVLYYALEDPAPVIRLHEAICSGPLAIAQSQYVYTPHVTIGQKMTEGELHDLHGKLKISQIHFTSHIDRVHLLYQTDQGAWTAYQSFQLQGSPTTNP</sequence>
<dbReference type="Gene3D" id="3.90.1140.10">
    <property type="entry name" value="Cyclic phosphodiesterase"/>
    <property type="match status" value="1"/>
</dbReference>
<dbReference type="InterPro" id="IPR050580">
    <property type="entry name" value="2H_phosphoesterase_YjcG-like"/>
</dbReference>
<dbReference type="PANTHER" id="PTHR40037:SF1">
    <property type="entry name" value="PHOSPHOESTERASE SAOUHSC_00951-RELATED"/>
    <property type="match status" value="1"/>
</dbReference>
<dbReference type="HAMAP" id="MF_01444">
    <property type="entry name" value="2H_phosphoesterase_YjcG"/>
    <property type="match status" value="1"/>
</dbReference>
<feature type="short sequence motif" description="HXTX 2" evidence="2">
    <location>
        <begin position="116"/>
        <end position="119"/>
    </location>
</feature>
<dbReference type="EMBL" id="QXQB01000001">
    <property type="protein sequence ID" value="RJX41102.1"/>
    <property type="molecule type" value="Genomic_DNA"/>
</dbReference>
<dbReference type="NCBIfam" id="NF010223">
    <property type="entry name" value="PRK13679.1"/>
    <property type="match status" value="1"/>
</dbReference>
<evidence type="ECO:0000313" key="4">
    <source>
        <dbReference type="Proteomes" id="UP000267798"/>
    </source>
</evidence>
<dbReference type="GO" id="GO:0016788">
    <property type="term" value="F:hydrolase activity, acting on ester bonds"/>
    <property type="evidence" value="ECO:0007669"/>
    <property type="project" value="UniProtKB-UniRule"/>
</dbReference>
<name>A0A3A6PH09_9BACL</name>
<dbReference type="Pfam" id="PF13563">
    <property type="entry name" value="2_5_RNA_ligase2"/>
    <property type="match status" value="1"/>
</dbReference>
<dbReference type="InterPro" id="IPR022932">
    <property type="entry name" value="YjcG"/>
</dbReference>
<dbReference type="Proteomes" id="UP000267798">
    <property type="component" value="Unassembled WGS sequence"/>
</dbReference>
<evidence type="ECO:0000256" key="2">
    <source>
        <dbReference type="HAMAP-Rule" id="MF_01444"/>
    </source>
</evidence>
<dbReference type="PANTHER" id="PTHR40037">
    <property type="entry name" value="PHOSPHOESTERASE YJCG-RELATED"/>
    <property type="match status" value="1"/>
</dbReference>
<evidence type="ECO:0000313" key="3">
    <source>
        <dbReference type="EMBL" id="RJX41102.1"/>
    </source>
</evidence>
<organism evidence="3 4">
    <name type="scientific">Paenibacillus pinisoli</name>
    <dbReference type="NCBI Taxonomy" id="1276110"/>
    <lineage>
        <taxon>Bacteria</taxon>
        <taxon>Bacillati</taxon>
        <taxon>Bacillota</taxon>
        <taxon>Bacilli</taxon>
        <taxon>Bacillales</taxon>
        <taxon>Paenibacillaceae</taxon>
        <taxon>Paenibacillus</taxon>
    </lineage>
</organism>
<feature type="short sequence motif" description="HXTX 1" evidence="2">
    <location>
        <begin position="34"/>
        <end position="37"/>
    </location>
</feature>
<accession>A0A3A6PH09</accession>
<keyword evidence="1 2" id="KW-0378">Hydrolase</keyword>
<dbReference type="RefSeq" id="WP_120107275.1">
    <property type="nucleotide sequence ID" value="NZ_QXQB01000001.1"/>
</dbReference>
<dbReference type="EC" id="3.1.-.-" evidence="2"/>
<proteinExistence type="inferred from homology"/>
<gene>
    <name evidence="3" type="ORF">D3P09_03620</name>
</gene>
<feature type="active site" description="Proton acceptor" evidence="2">
    <location>
        <position position="116"/>
    </location>
</feature>